<evidence type="ECO:0000256" key="1">
    <source>
        <dbReference type="ARBA" id="ARBA00004496"/>
    </source>
</evidence>
<feature type="compositionally biased region" description="Basic and acidic residues" evidence="7">
    <location>
        <begin position="839"/>
        <end position="848"/>
    </location>
</feature>
<dbReference type="PROSITE" id="PS50837">
    <property type="entry name" value="NACHT"/>
    <property type="match status" value="1"/>
</dbReference>
<dbReference type="GO" id="GO:0005524">
    <property type="term" value="F:ATP binding"/>
    <property type="evidence" value="ECO:0007669"/>
    <property type="project" value="UniProtKB-KW"/>
</dbReference>
<evidence type="ECO:0000256" key="2">
    <source>
        <dbReference type="ARBA" id="ARBA00022490"/>
    </source>
</evidence>
<feature type="compositionally biased region" description="Basic and acidic residues" evidence="7">
    <location>
        <begin position="807"/>
        <end position="817"/>
    </location>
</feature>
<dbReference type="SMART" id="SM01288">
    <property type="entry name" value="FISNA"/>
    <property type="match status" value="1"/>
</dbReference>
<feature type="domain" description="NACHT" evidence="8">
    <location>
        <begin position="241"/>
        <end position="375"/>
    </location>
</feature>
<comment type="subcellular location">
    <subcellularLocation>
        <location evidence="1">Cytoplasm</location>
    </subcellularLocation>
</comment>
<dbReference type="Proteomes" id="UP000005207">
    <property type="component" value="Unplaced"/>
</dbReference>
<dbReference type="InterPro" id="IPR041075">
    <property type="entry name" value="NOD1/2_WH"/>
</dbReference>
<dbReference type="Gene3D" id="3.40.50.300">
    <property type="entry name" value="P-loop containing nucleotide triphosphate hydrolases"/>
    <property type="match status" value="1"/>
</dbReference>
<keyword evidence="3" id="KW-0433">Leucine-rich repeat</keyword>
<dbReference type="Pfam" id="PF17779">
    <property type="entry name" value="WHD_NOD2"/>
    <property type="match status" value="1"/>
</dbReference>
<dbReference type="SUPFAM" id="SSF52047">
    <property type="entry name" value="RNI-like"/>
    <property type="match status" value="1"/>
</dbReference>
<keyword evidence="2" id="KW-0963">Cytoplasm</keyword>
<reference evidence="9" key="2">
    <citation type="submission" date="2025-09" db="UniProtKB">
        <authorList>
            <consortium name="Ensembl"/>
        </authorList>
    </citation>
    <scope>IDENTIFICATION</scope>
</reference>
<evidence type="ECO:0000256" key="3">
    <source>
        <dbReference type="ARBA" id="ARBA00022614"/>
    </source>
</evidence>
<dbReference type="InterPro" id="IPR043636">
    <property type="entry name" value="L1_RRM_dom"/>
</dbReference>
<dbReference type="InterPro" id="IPR027417">
    <property type="entry name" value="P-loop_NTPase"/>
</dbReference>
<reference evidence="9" key="1">
    <citation type="submission" date="2025-08" db="UniProtKB">
        <authorList>
            <consortium name="Ensembl"/>
        </authorList>
    </citation>
    <scope>IDENTIFICATION</scope>
</reference>
<dbReference type="Pfam" id="PF02994">
    <property type="entry name" value="Transposase_22"/>
    <property type="match status" value="1"/>
</dbReference>
<sequence length="1091" mass="123837">MDQCEDREEGVPPSKSTLCGEHESQTKAQRKEQGTKRKHEAEPEPSCVSLQSDRSNDHIITFKVQPVSAAERIHGRPVGPGPSCVSLKSDWSNGHIVDFKVQPVSAAERQCISSYWDQSASSGDSSCPQCEERTRAGLHTASQSSCVQTDVGLQEVLDEHKISLRRRCERVTEGSEKTGSRTLLNRIYTELYITEGQSEEIHTQHEVRQLETASNMDGLHDTPIRCQDIFKAFPDQQRPIRVVLTNGVAGVGKTFSVQKFTLDWAEGLENQHVSVVVLLSFRELNLIRDEQYSLLELLHVFHPTLQKVTAEKLAVSQLLFIFDGLDESRLSLDFTNRKLLSDVTQKSSVSQLLTNLIQGNLLPSALVWITSRPAAANQIPPTCVDRLTEVRGFTDAQKEEYFRRRFSDEELSSRIISHMKTSRSLHIMCSIPVFCWITATVLEHMLTTEQRGELPKTLTDMYSHFLLVQTKRKKNKYHEGHETSPQELTEADREVLLKLGRLAFEHLEKGSIMFYQEDLEQCGLDVTEASVYSGVCTEIFKRECVIFQKPVYCFVHLSIQEFLAAVYMFHCHTNRKTKVLENFFGKKYKESSLDDFLKQVMRKSLQSKNGHLDLFVRFLHGLCLEYNQRLLGLLGQTEISPGTIQRVTKNLRKVNSDKISPDRSINIFHCLMEMKDLSVHQEIQKFLKLEKGTKEELSAIQCSALAFMLQMSEEVLDELDLQKYNTSTRGRQRLIPAVRNCRKARLTQCGLSETHCEVVASALKSNPSHLTEVDMSGNVLQDLAAKLLCAGLESPNCQLETLRMPKSKAEKAKKQEKPPNGTDTPPFEPVDEAELTSEPAKDAENGEKSFSKVLSEIQKINITMTERFDGLEASLATAQASLTNICGRLQEVENASSDHDHRLSLVEKTCLKLQVDNEALRLKVLDLEGRSRRQNIKIVGLPEKIENGRMVEFLSKFLPKFLGADNFDKPLDIDRAHRLGGRTPGERDRPRVTIARIHHVQMREKILQLAREQFPLNYNGKAIHIFPDFPTEVVKQRQVFQDVRKRLMDAGARCSFYYPARLRVMHGSMVKVFSTLHEAEDFLGTIQEGSD</sequence>
<dbReference type="InterPro" id="IPR029495">
    <property type="entry name" value="NACHT-assoc"/>
</dbReference>
<name>A0A669DNL8_ORENI</name>
<dbReference type="InterPro" id="IPR032675">
    <property type="entry name" value="LRR_dom_sf"/>
</dbReference>
<keyword evidence="5" id="KW-0547">Nucleotide-binding</keyword>
<proteinExistence type="predicted"/>
<dbReference type="Gene3D" id="3.80.10.10">
    <property type="entry name" value="Ribonuclease Inhibitor"/>
    <property type="match status" value="1"/>
</dbReference>
<feature type="region of interest" description="Disordered" evidence="7">
    <location>
        <begin position="1"/>
        <end position="52"/>
    </location>
</feature>
<evidence type="ECO:0000256" key="4">
    <source>
        <dbReference type="ARBA" id="ARBA00022737"/>
    </source>
</evidence>
<dbReference type="Ensembl" id="ENSONIT00000063168.1">
    <property type="protein sequence ID" value="ENSONIP00000061013.1"/>
    <property type="gene ID" value="ENSONIG00000028523.1"/>
</dbReference>
<keyword evidence="4" id="KW-0677">Repeat</keyword>
<dbReference type="GeneTree" id="ENSGT01070000253760"/>
<evidence type="ECO:0000256" key="6">
    <source>
        <dbReference type="ARBA" id="ARBA00022840"/>
    </source>
</evidence>
<dbReference type="AlphaFoldDB" id="A0A669DNL8"/>
<keyword evidence="6" id="KW-0067">ATP-binding</keyword>
<evidence type="ECO:0000313" key="9">
    <source>
        <dbReference type="Ensembl" id="ENSONIP00000061013.1"/>
    </source>
</evidence>
<dbReference type="InterPro" id="IPR007111">
    <property type="entry name" value="NACHT_NTPase"/>
</dbReference>
<dbReference type="Pfam" id="PF14484">
    <property type="entry name" value="FISNA"/>
    <property type="match status" value="1"/>
</dbReference>
<evidence type="ECO:0000259" key="8">
    <source>
        <dbReference type="PROSITE" id="PS50837"/>
    </source>
</evidence>
<dbReference type="GO" id="GO:0005737">
    <property type="term" value="C:cytoplasm"/>
    <property type="evidence" value="ECO:0007669"/>
    <property type="project" value="UniProtKB-SubCell"/>
</dbReference>
<dbReference type="Pfam" id="PF05729">
    <property type="entry name" value="NACHT"/>
    <property type="match status" value="1"/>
</dbReference>
<evidence type="ECO:0000256" key="5">
    <source>
        <dbReference type="ARBA" id="ARBA00022741"/>
    </source>
</evidence>
<dbReference type="InterPro" id="IPR051261">
    <property type="entry name" value="NLR"/>
</dbReference>
<keyword evidence="10" id="KW-1185">Reference proteome</keyword>
<dbReference type="Gene3D" id="3.30.70.1820">
    <property type="entry name" value="L1 transposable element, RRM domain"/>
    <property type="match status" value="1"/>
</dbReference>
<protein>
    <recommendedName>
        <fullName evidence="8">NACHT domain-containing protein</fullName>
    </recommendedName>
</protein>
<dbReference type="Pfam" id="PF17776">
    <property type="entry name" value="NLRC4_HD2"/>
    <property type="match status" value="1"/>
</dbReference>
<organism evidence="9 10">
    <name type="scientific">Oreochromis niloticus</name>
    <name type="common">Nile tilapia</name>
    <name type="synonym">Tilapia nilotica</name>
    <dbReference type="NCBI Taxonomy" id="8128"/>
    <lineage>
        <taxon>Eukaryota</taxon>
        <taxon>Metazoa</taxon>
        <taxon>Chordata</taxon>
        <taxon>Craniata</taxon>
        <taxon>Vertebrata</taxon>
        <taxon>Euteleostomi</taxon>
        <taxon>Actinopterygii</taxon>
        <taxon>Neopterygii</taxon>
        <taxon>Teleostei</taxon>
        <taxon>Neoteleostei</taxon>
        <taxon>Acanthomorphata</taxon>
        <taxon>Ovalentaria</taxon>
        <taxon>Cichlomorphae</taxon>
        <taxon>Cichliformes</taxon>
        <taxon>Cichlidae</taxon>
        <taxon>African cichlids</taxon>
        <taxon>Pseudocrenilabrinae</taxon>
        <taxon>Oreochromini</taxon>
        <taxon>Oreochromis</taxon>
    </lineage>
</organism>
<evidence type="ECO:0000256" key="7">
    <source>
        <dbReference type="SAM" id="MobiDB-lite"/>
    </source>
</evidence>
<dbReference type="PANTHER" id="PTHR24106">
    <property type="entry name" value="NACHT, LRR AND CARD DOMAINS-CONTAINING"/>
    <property type="match status" value="1"/>
</dbReference>
<accession>A0A669DNL8</accession>
<dbReference type="FunFam" id="3.40.50.300:FF:001524">
    <property type="entry name" value="Si:dkey-126g1.7"/>
    <property type="match status" value="1"/>
</dbReference>
<evidence type="ECO:0000313" key="10">
    <source>
        <dbReference type="Proteomes" id="UP000005207"/>
    </source>
</evidence>
<feature type="compositionally biased region" description="Basic and acidic residues" evidence="7">
    <location>
        <begin position="20"/>
        <end position="42"/>
    </location>
</feature>
<feature type="region of interest" description="Disordered" evidence="7">
    <location>
        <begin position="801"/>
        <end position="848"/>
    </location>
</feature>
<dbReference type="InterPro" id="IPR041267">
    <property type="entry name" value="NLRP_HD2"/>
</dbReference>